<evidence type="ECO:0000256" key="7">
    <source>
        <dbReference type="ARBA" id="ARBA00023224"/>
    </source>
</evidence>
<feature type="transmembrane region" description="Helical" evidence="8">
    <location>
        <begin position="70"/>
        <end position="97"/>
    </location>
</feature>
<evidence type="ECO:0000313" key="11">
    <source>
        <dbReference type="Proteomes" id="UP000828390"/>
    </source>
</evidence>
<keyword evidence="5 8" id="KW-0472">Membrane</keyword>
<sequence length="353" mass="39203">MSGQNNTTVASTGDNNLVLNYGTERNVPLWQTIVNATLLSPIILLGIVGNMFSLLVWIKGRRRKTSTARYLSALALADILVLGIPATEFWIANVLHLDIRATISVACRSLAYCAFLLPAISAWILVTVTIERTISVWFPHRVTVVCRPNIAVILVLVCTLVLCLVYLPVYTGSGLRRVINVPTNGDVPFSYDECGILATSLISNNFVVIIILDLCVLFVFPFGIMLICNVSILLKVICLARMRRNTLQERGGQTKSTRVCKSQKMLKTVTRRIIILSTTYFLCNAPLCIFNILLMNSKKNTVSMDHASIYRNVFHICMFFNNGVNFMLYCLIGSGFRKDLIGIFKSGSRSSSS</sequence>
<evidence type="ECO:0000256" key="1">
    <source>
        <dbReference type="ARBA" id="ARBA00004141"/>
    </source>
</evidence>
<reference evidence="10" key="2">
    <citation type="submission" date="2020-11" db="EMBL/GenBank/DDBJ databases">
        <authorList>
            <person name="McCartney M.A."/>
            <person name="Auch B."/>
            <person name="Kono T."/>
            <person name="Mallez S."/>
            <person name="Becker A."/>
            <person name="Gohl D.M."/>
            <person name="Silverstein K.A.T."/>
            <person name="Koren S."/>
            <person name="Bechman K.B."/>
            <person name="Herman A."/>
            <person name="Abrahante J.E."/>
            <person name="Garbe J."/>
        </authorList>
    </citation>
    <scope>NUCLEOTIDE SEQUENCE</scope>
    <source>
        <strain evidence="10">Duluth1</strain>
        <tissue evidence="10">Whole animal</tissue>
    </source>
</reference>
<evidence type="ECO:0000256" key="4">
    <source>
        <dbReference type="ARBA" id="ARBA00023040"/>
    </source>
</evidence>
<evidence type="ECO:0000256" key="5">
    <source>
        <dbReference type="ARBA" id="ARBA00023136"/>
    </source>
</evidence>
<keyword evidence="11" id="KW-1185">Reference proteome</keyword>
<keyword evidence="4" id="KW-0297">G-protein coupled receptor</keyword>
<feature type="transmembrane region" description="Helical" evidence="8">
    <location>
        <begin position="109"/>
        <end position="130"/>
    </location>
</feature>
<organism evidence="10 11">
    <name type="scientific">Dreissena polymorpha</name>
    <name type="common">Zebra mussel</name>
    <name type="synonym">Mytilus polymorpha</name>
    <dbReference type="NCBI Taxonomy" id="45954"/>
    <lineage>
        <taxon>Eukaryota</taxon>
        <taxon>Metazoa</taxon>
        <taxon>Spiralia</taxon>
        <taxon>Lophotrochozoa</taxon>
        <taxon>Mollusca</taxon>
        <taxon>Bivalvia</taxon>
        <taxon>Autobranchia</taxon>
        <taxon>Heteroconchia</taxon>
        <taxon>Euheterodonta</taxon>
        <taxon>Imparidentia</taxon>
        <taxon>Neoheterodontei</taxon>
        <taxon>Myida</taxon>
        <taxon>Dreissenoidea</taxon>
        <taxon>Dreissenidae</taxon>
        <taxon>Dreissena</taxon>
    </lineage>
</organism>
<dbReference type="Gene3D" id="1.20.1070.10">
    <property type="entry name" value="Rhodopsin 7-helix transmembrane proteins"/>
    <property type="match status" value="1"/>
</dbReference>
<keyword evidence="7" id="KW-0807">Transducer</keyword>
<dbReference type="InterPro" id="IPR017452">
    <property type="entry name" value="GPCR_Rhodpsn_7TM"/>
</dbReference>
<dbReference type="SUPFAM" id="SSF81321">
    <property type="entry name" value="Family A G protein-coupled receptor-like"/>
    <property type="match status" value="1"/>
</dbReference>
<comment type="subcellular location">
    <subcellularLocation>
        <location evidence="1">Membrane</location>
        <topology evidence="1">Multi-pass membrane protein</topology>
    </subcellularLocation>
</comment>
<reference evidence="10" key="1">
    <citation type="journal article" date="2019" name="bioRxiv">
        <title>The Genome of the Zebra Mussel, Dreissena polymorpha: A Resource for Invasive Species Research.</title>
        <authorList>
            <person name="McCartney M.A."/>
            <person name="Auch B."/>
            <person name="Kono T."/>
            <person name="Mallez S."/>
            <person name="Zhang Y."/>
            <person name="Obille A."/>
            <person name="Becker A."/>
            <person name="Abrahante J.E."/>
            <person name="Garbe J."/>
            <person name="Badalamenti J.P."/>
            <person name="Herman A."/>
            <person name="Mangelson H."/>
            <person name="Liachko I."/>
            <person name="Sullivan S."/>
            <person name="Sone E.D."/>
            <person name="Koren S."/>
            <person name="Silverstein K.A.T."/>
            <person name="Beckman K.B."/>
            <person name="Gohl D.M."/>
        </authorList>
    </citation>
    <scope>NUCLEOTIDE SEQUENCE</scope>
    <source>
        <strain evidence="10">Duluth1</strain>
        <tissue evidence="10">Whole animal</tissue>
    </source>
</reference>
<dbReference type="PANTHER" id="PTHR24243:SF230">
    <property type="entry name" value="G-PROTEIN COUPLED RECEPTORS FAMILY 1 PROFILE DOMAIN-CONTAINING PROTEIN"/>
    <property type="match status" value="1"/>
</dbReference>
<keyword evidence="3 8" id="KW-1133">Transmembrane helix</keyword>
<protein>
    <recommendedName>
        <fullName evidence="9">G-protein coupled receptors family 1 profile domain-containing protein</fullName>
    </recommendedName>
</protein>
<dbReference type="CDD" id="cd14978">
    <property type="entry name" value="7tmA_FMRFamide_R-like"/>
    <property type="match status" value="1"/>
</dbReference>
<feature type="transmembrane region" description="Helical" evidence="8">
    <location>
        <begin position="273"/>
        <end position="293"/>
    </location>
</feature>
<comment type="caution">
    <text evidence="10">The sequence shown here is derived from an EMBL/GenBank/DDBJ whole genome shotgun (WGS) entry which is preliminary data.</text>
</comment>
<dbReference type="Proteomes" id="UP000828390">
    <property type="component" value="Unassembled WGS sequence"/>
</dbReference>
<dbReference type="InterPro" id="IPR000276">
    <property type="entry name" value="GPCR_Rhodpsn"/>
</dbReference>
<proteinExistence type="predicted"/>
<dbReference type="PRINTS" id="PR00237">
    <property type="entry name" value="GPCRRHODOPSN"/>
</dbReference>
<evidence type="ECO:0000256" key="2">
    <source>
        <dbReference type="ARBA" id="ARBA00022692"/>
    </source>
</evidence>
<name>A0A9D4GX80_DREPO</name>
<evidence type="ECO:0000259" key="9">
    <source>
        <dbReference type="PROSITE" id="PS50262"/>
    </source>
</evidence>
<dbReference type="AlphaFoldDB" id="A0A9D4GX80"/>
<dbReference type="Pfam" id="PF00001">
    <property type="entry name" value="7tm_1"/>
    <property type="match status" value="1"/>
</dbReference>
<feature type="transmembrane region" description="Helical" evidence="8">
    <location>
        <begin position="313"/>
        <end position="332"/>
    </location>
</feature>
<dbReference type="GO" id="GO:0005886">
    <property type="term" value="C:plasma membrane"/>
    <property type="evidence" value="ECO:0007669"/>
    <property type="project" value="TreeGrafter"/>
</dbReference>
<keyword evidence="6" id="KW-0675">Receptor</keyword>
<dbReference type="OrthoDB" id="9990906at2759"/>
<dbReference type="EMBL" id="JAIWYP010000005">
    <property type="protein sequence ID" value="KAH3824663.1"/>
    <property type="molecule type" value="Genomic_DNA"/>
</dbReference>
<feature type="transmembrane region" description="Helical" evidence="8">
    <location>
        <begin position="38"/>
        <end position="58"/>
    </location>
</feature>
<gene>
    <name evidence="10" type="ORF">DPMN_126504</name>
</gene>
<evidence type="ECO:0000256" key="8">
    <source>
        <dbReference type="SAM" id="Phobius"/>
    </source>
</evidence>
<evidence type="ECO:0000256" key="6">
    <source>
        <dbReference type="ARBA" id="ARBA00023170"/>
    </source>
</evidence>
<dbReference type="GO" id="GO:0004930">
    <property type="term" value="F:G protein-coupled receptor activity"/>
    <property type="evidence" value="ECO:0007669"/>
    <property type="project" value="UniProtKB-KW"/>
</dbReference>
<dbReference type="PANTHER" id="PTHR24243">
    <property type="entry name" value="G-PROTEIN COUPLED RECEPTOR"/>
    <property type="match status" value="1"/>
</dbReference>
<dbReference type="PROSITE" id="PS50262">
    <property type="entry name" value="G_PROTEIN_RECEP_F1_2"/>
    <property type="match status" value="1"/>
</dbReference>
<evidence type="ECO:0000313" key="10">
    <source>
        <dbReference type="EMBL" id="KAH3824663.1"/>
    </source>
</evidence>
<feature type="domain" description="G-protein coupled receptors family 1 profile" evidence="9">
    <location>
        <begin position="49"/>
        <end position="329"/>
    </location>
</feature>
<keyword evidence="2 8" id="KW-0812">Transmembrane</keyword>
<evidence type="ECO:0000256" key="3">
    <source>
        <dbReference type="ARBA" id="ARBA00022989"/>
    </source>
</evidence>
<feature type="transmembrane region" description="Helical" evidence="8">
    <location>
        <begin position="206"/>
        <end position="234"/>
    </location>
</feature>
<accession>A0A9D4GX80</accession>
<feature type="transmembrane region" description="Helical" evidence="8">
    <location>
        <begin position="150"/>
        <end position="169"/>
    </location>
</feature>